<comment type="caution">
    <text evidence="2">The sequence shown here is derived from an EMBL/GenBank/DDBJ whole genome shotgun (WGS) entry which is preliminary data.</text>
</comment>
<dbReference type="InterPro" id="IPR011104">
    <property type="entry name" value="Hpr_kin/Pase_C"/>
</dbReference>
<dbReference type="SUPFAM" id="SSF53795">
    <property type="entry name" value="PEP carboxykinase-like"/>
    <property type="match status" value="1"/>
</dbReference>
<dbReference type="Pfam" id="PF07475">
    <property type="entry name" value="Hpr_kinase_C"/>
    <property type="match status" value="1"/>
</dbReference>
<reference evidence="2 3" key="1">
    <citation type="journal article" date="2020" name="Int. J. Syst. Evol. Microbiol.">
        <title>Novel acetic acid bacteria from cider fermentations: Acetobacter conturbans sp. nov. and Acetobacter fallax sp. nov.</title>
        <authorList>
            <person name="Sombolestani A.S."/>
            <person name="Cleenwerck I."/>
            <person name="Cnockaert M."/>
            <person name="Borremans W."/>
            <person name="Wieme A.D."/>
            <person name="De Vuyst L."/>
            <person name="Vandamme P."/>
        </authorList>
    </citation>
    <scope>NUCLEOTIDE SEQUENCE [LARGE SCALE GENOMIC DNA]</scope>
    <source>
        <strain evidence="2 3">LMG 1627</strain>
    </source>
</reference>
<dbReference type="EMBL" id="WOSY01000005">
    <property type="protein sequence ID" value="NHN88269.1"/>
    <property type="molecule type" value="Genomic_DNA"/>
</dbReference>
<protein>
    <submittedName>
        <fullName evidence="2">Serine kinase</fullName>
    </submittedName>
</protein>
<proteinExistence type="predicted"/>
<keyword evidence="3" id="KW-1185">Reference proteome</keyword>
<dbReference type="Proteomes" id="UP000631653">
    <property type="component" value="Unassembled WGS sequence"/>
</dbReference>
<evidence type="ECO:0000259" key="1">
    <source>
        <dbReference type="Pfam" id="PF07475"/>
    </source>
</evidence>
<accession>A0ABX0K499</accession>
<evidence type="ECO:0000313" key="3">
    <source>
        <dbReference type="Proteomes" id="UP000631653"/>
    </source>
</evidence>
<organism evidence="2 3">
    <name type="scientific">Acetobacter conturbans</name>
    <dbReference type="NCBI Taxonomy" id="1737472"/>
    <lineage>
        <taxon>Bacteria</taxon>
        <taxon>Pseudomonadati</taxon>
        <taxon>Pseudomonadota</taxon>
        <taxon>Alphaproteobacteria</taxon>
        <taxon>Acetobacterales</taxon>
        <taxon>Acetobacteraceae</taxon>
        <taxon>Acetobacter</taxon>
    </lineage>
</organism>
<gene>
    <name evidence="2" type="ORF">GOB81_06460</name>
</gene>
<name>A0ABX0K499_9PROT</name>
<sequence>MTVSEERSVRRFHASCAARRGKGVLLFGPSGTGKSDLLLRLMARGYALVADDRVEMTAGMARAPMRLRGLIEVRGWGIVRCPFVAEAPAVLAVRLLRESEVAPRLPAEGGTHPETGLPVLYLDGMMASAPERIDIALDCLEERAFLVPQSAMLASDD</sequence>
<keyword evidence="2" id="KW-0418">Kinase</keyword>
<feature type="domain" description="HPr kinase/phosphorylase C-terminal" evidence="1">
    <location>
        <begin position="11"/>
        <end position="80"/>
    </location>
</feature>
<evidence type="ECO:0000313" key="2">
    <source>
        <dbReference type="EMBL" id="NHN88269.1"/>
    </source>
</evidence>
<dbReference type="CDD" id="cd01918">
    <property type="entry name" value="HprK_C"/>
    <property type="match status" value="1"/>
</dbReference>
<dbReference type="Gene3D" id="3.40.50.300">
    <property type="entry name" value="P-loop containing nucleotide triphosphate hydrolases"/>
    <property type="match status" value="1"/>
</dbReference>
<dbReference type="GO" id="GO:0016301">
    <property type="term" value="F:kinase activity"/>
    <property type="evidence" value="ECO:0007669"/>
    <property type="project" value="UniProtKB-KW"/>
</dbReference>
<keyword evidence="2" id="KW-0808">Transferase</keyword>
<dbReference type="InterPro" id="IPR027417">
    <property type="entry name" value="P-loop_NTPase"/>
</dbReference>